<feature type="domain" description="Peptidase M15A C-terminal" evidence="1">
    <location>
        <begin position="24"/>
        <end position="86"/>
    </location>
</feature>
<reference evidence="2" key="1">
    <citation type="journal article" date="2015" name="Nature">
        <title>Complex archaea that bridge the gap between prokaryotes and eukaryotes.</title>
        <authorList>
            <person name="Spang A."/>
            <person name="Saw J.H."/>
            <person name="Jorgensen S.L."/>
            <person name="Zaremba-Niedzwiedzka K."/>
            <person name="Martijn J."/>
            <person name="Lind A.E."/>
            <person name="van Eijk R."/>
            <person name="Schleper C."/>
            <person name="Guy L."/>
            <person name="Ettema T.J."/>
        </authorList>
    </citation>
    <scope>NUCLEOTIDE SEQUENCE</scope>
</reference>
<gene>
    <name evidence="2" type="ORF">LCGC14_1436640</name>
</gene>
<proteinExistence type="predicted"/>
<evidence type="ECO:0000259" key="1">
    <source>
        <dbReference type="Pfam" id="PF08291"/>
    </source>
</evidence>
<dbReference type="Pfam" id="PF08291">
    <property type="entry name" value="Peptidase_M15_3"/>
    <property type="match status" value="1"/>
</dbReference>
<name>A0A0F9JM25_9ZZZZ</name>
<dbReference type="InterPro" id="IPR009045">
    <property type="entry name" value="Zn_M74/Hedgehog-like"/>
</dbReference>
<organism evidence="2">
    <name type="scientific">marine sediment metagenome</name>
    <dbReference type="NCBI Taxonomy" id="412755"/>
    <lineage>
        <taxon>unclassified sequences</taxon>
        <taxon>metagenomes</taxon>
        <taxon>ecological metagenomes</taxon>
    </lineage>
</organism>
<comment type="caution">
    <text evidence="2">The sequence shown here is derived from an EMBL/GenBank/DDBJ whole genome shotgun (WGS) entry which is preliminary data.</text>
</comment>
<dbReference type="Gene3D" id="3.30.1380.10">
    <property type="match status" value="1"/>
</dbReference>
<dbReference type="SUPFAM" id="SSF55166">
    <property type="entry name" value="Hedgehog/DD-peptidase"/>
    <property type="match status" value="1"/>
</dbReference>
<dbReference type="AlphaFoldDB" id="A0A0F9JM25"/>
<dbReference type="EMBL" id="LAZR01009739">
    <property type="protein sequence ID" value="KKM70854.1"/>
    <property type="molecule type" value="Genomic_DNA"/>
</dbReference>
<evidence type="ECO:0000313" key="2">
    <source>
        <dbReference type="EMBL" id="KKM70854.1"/>
    </source>
</evidence>
<accession>A0A0F9JM25</accession>
<sequence>MKALRRNITIDEAICPCSCGATPSSALLDNIQSLRDRVGFALPFNSIVRCPPYNRKIGGSIISAHLLSLEVGPFGAVDIGIKPRSRKDGGYPDKTFRIITVAKELGANNIEVCDGHIHIGWVPFEHPMFETLYWGRSK</sequence>
<protein>
    <recommendedName>
        <fullName evidence="1">Peptidase M15A C-terminal domain-containing protein</fullName>
    </recommendedName>
</protein>
<dbReference type="InterPro" id="IPR013230">
    <property type="entry name" value="Peptidase_M15A_C"/>
</dbReference>